<dbReference type="InterPro" id="IPR050640">
    <property type="entry name" value="Bact_2-comp_sensor_kinase"/>
</dbReference>
<feature type="transmembrane region" description="Helical" evidence="1">
    <location>
        <begin position="85"/>
        <end position="102"/>
    </location>
</feature>
<keyword evidence="3" id="KW-0418">Kinase</keyword>
<keyword evidence="1" id="KW-0472">Membrane</keyword>
<sequence>MKNNPAASLNLHMLSWKAPQICIHIVCCLLFMIFPLLFMSNGKGYTELIAPATHYSYWLFCSCYICLFYFNRYYLMPGFFIPGRYISYAAMALLLCAGIFLLQPFDRLLRQKWAVMPAGAEWVYVPPVIDITSLFIFFMIMALGAAITTTQRWQLTEQRALTAEREKIRAELSFLKAQVHPHFLYNTLNNIYTLALTKNNYTADSILRLSNIMRYITDDVIADYVPLPQEEACIRDYIALQQLRLRPGTVDYQVSGEMERKVISPLILMTFVENVFKYGISKHLPETVTIRLNVKDHQIDFFCSNRIYREPAPANSCGVGIANTRQRLALLYPQKHILDITTDNNLYIVRLTLLTD</sequence>
<organism evidence="3 5">
    <name type="scientific">Chitinophaga oryzae</name>
    <dbReference type="NCBI Taxonomy" id="2725414"/>
    <lineage>
        <taxon>Bacteria</taxon>
        <taxon>Pseudomonadati</taxon>
        <taxon>Bacteroidota</taxon>
        <taxon>Chitinophagia</taxon>
        <taxon>Chitinophagales</taxon>
        <taxon>Chitinophagaceae</taxon>
        <taxon>Chitinophaga</taxon>
    </lineage>
</organism>
<keyword evidence="1" id="KW-0812">Transmembrane</keyword>
<reference evidence="3" key="2">
    <citation type="submission" date="2020-09" db="EMBL/GenBank/DDBJ databases">
        <authorList>
            <person name="Kittiwongwattana C."/>
        </authorList>
    </citation>
    <scope>NUCLEOTIDE SEQUENCE</scope>
    <source>
        <strain evidence="4">1303</strain>
        <strain evidence="3">1310</strain>
    </source>
</reference>
<protein>
    <submittedName>
        <fullName evidence="3">Sensor histidine kinase</fullName>
    </submittedName>
</protein>
<evidence type="ECO:0000313" key="3">
    <source>
        <dbReference type="EMBL" id="QJB30928.1"/>
    </source>
</evidence>
<feature type="domain" description="Signal transduction histidine kinase internal region" evidence="2">
    <location>
        <begin position="170"/>
        <end position="245"/>
    </location>
</feature>
<feature type="transmembrane region" description="Helical" evidence="1">
    <location>
        <begin position="55"/>
        <end position="73"/>
    </location>
</feature>
<keyword evidence="1" id="KW-1133">Transmembrane helix</keyword>
<name>A0AAE7D5R4_9BACT</name>
<evidence type="ECO:0000256" key="1">
    <source>
        <dbReference type="SAM" id="Phobius"/>
    </source>
</evidence>
<dbReference type="Pfam" id="PF06580">
    <property type="entry name" value="His_kinase"/>
    <property type="match status" value="1"/>
</dbReference>
<gene>
    <name evidence="4" type="ORF">HF324_05940</name>
    <name evidence="3" type="ORF">HF329_06275</name>
</gene>
<evidence type="ECO:0000313" key="4">
    <source>
        <dbReference type="EMBL" id="QJB37417.1"/>
    </source>
</evidence>
<proteinExistence type="predicted"/>
<keyword evidence="3" id="KW-0808">Transferase</keyword>
<dbReference type="AlphaFoldDB" id="A0AAE7D5R4"/>
<dbReference type="PANTHER" id="PTHR34220">
    <property type="entry name" value="SENSOR HISTIDINE KINASE YPDA"/>
    <property type="match status" value="1"/>
</dbReference>
<dbReference type="KEGG" id="coy:HF329_06275"/>
<dbReference type="InterPro" id="IPR010559">
    <property type="entry name" value="Sig_transdc_His_kin_internal"/>
</dbReference>
<dbReference type="GO" id="GO:0016020">
    <property type="term" value="C:membrane"/>
    <property type="evidence" value="ECO:0007669"/>
    <property type="project" value="InterPro"/>
</dbReference>
<dbReference type="PANTHER" id="PTHR34220:SF7">
    <property type="entry name" value="SENSOR HISTIDINE KINASE YPDA"/>
    <property type="match status" value="1"/>
</dbReference>
<evidence type="ECO:0000259" key="2">
    <source>
        <dbReference type="Pfam" id="PF06580"/>
    </source>
</evidence>
<feature type="transmembrane region" description="Helical" evidence="1">
    <location>
        <begin position="122"/>
        <end position="147"/>
    </location>
</feature>
<dbReference type="GO" id="GO:0000155">
    <property type="term" value="F:phosphorelay sensor kinase activity"/>
    <property type="evidence" value="ECO:0007669"/>
    <property type="project" value="InterPro"/>
</dbReference>
<accession>A0AAE7D5R4</accession>
<dbReference type="EMBL" id="CP051204">
    <property type="protein sequence ID" value="QJB37417.1"/>
    <property type="molecule type" value="Genomic_DNA"/>
</dbReference>
<evidence type="ECO:0000313" key="6">
    <source>
        <dbReference type="Proteomes" id="UP000503144"/>
    </source>
</evidence>
<dbReference type="Proteomes" id="UP000503144">
    <property type="component" value="Chromosome"/>
</dbReference>
<reference evidence="5" key="1">
    <citation type="submission" date="2020-04" db="EMBL/GenBank/DDBJ databases">
        <authorList>
            <person name="Kittiwongwattana C."/>
        </authorList>
    </citation>
    <scope>NUCLEOTIDE SEQUENCE [LARGE SCALE GENOMIC DNA]</scope>
    <source>
        <strain evidence="5">1310</strain>
    </source>
</reference>
<evidence type="ECO:0000313" key="5">
    <source>
        <dbReference type="Proteomes" id="UP000502421"/>
    </source>
</evidence>
<dbReference type="Proteomes" id="UP000502421">
    <property type="component" value="Chromosome"/>
</dbReference>
<dbReference type="EMBL" id="CP051205">
    <property type="protein sequence ID" value="QJB30928.1"/>
    <property type="molecule type" value="Genomic_DNA"/>
</dbReference>
<keyword evidence="6" id="KW-1185">Reference proteome</keyword>
<dbReference type="RefSeq" id="WP_168803206.1">
    <property type="nucleotide sequence ID" value="NZ_CP051204.2"/>
</dbReference>
<feature type="transmembrane region" description="Helical" evidence="1">
    <location>
        <begin position="21"/>
        <end position="40"/>
    </location>
</feature>